<name>A0A392W5F6_9FABA</name>
<comment type="caution">
    <text evidence="2">The sequence shown here is derived from an EMBL/GenBank/DDBJ whole genome shotgun (WGS) entry which is preliminary data.</text>
</comment>
<keyword evidence="3" id="KW-1185">Reference proteome</keyword>
<keyword evidence="1" id="KW-0472">Membrane</keyword>
<dbReference type="EMBL" id="LXQA011372198">
    <property type="protein sequence ID" value="MCI94983.1"/>
    <property type="molecule type" value="Genomic_DNA"/>
</dbReference>
<organism evidence="2 3">
    <name type="scientific">Trifolium medium</name>
    <dbReference type="NCBI Taxonomy" id="97028"/>
    <lineage>
        <taxon>Eukaryota</taxon>
        <taxon>Viridiplantae</taxon>
        <taxon>Streptophyta</taxon>
        <taxon>Embryophyta</taxon>
        <taxon>Tracheophyta</taxon>
        <taxon>Spermatophyta</taxon>
        <taxon>Magnoliopsida</taxon>
        <taxon>eudicotyledons</taxon>
        <taxon>Gunneridae</taxon>
        <taxon>Pentapetalae</taxon>
        <taxon>rosids</taxon>
        <taxon>fabids</taxon>
        <taxon>Fabales</taxon>
        <taxon>Fabaceae</taxon>
        <taxon>Papilionoideae</taxon>
        <taxon>50 kb inversion clade</taxon>
        <taxon>NPAAA clade</taxon>
        <taxon>Hologalegina</taxon>
        <taxon>IRL clade</taxon>
        <taxon>Trifolieae</taxon>
        <taxon>Trifolium</taxon>
    </lineage>
</organism>
<dbReference type="Proteomes" id="UP000265520">
    <property type="component" value="Unassembled WGS sequence"/>
</dbReference>
<dbReference type="AlphaFoldDB" id="A0A392W5F6"/>
<evidence type="ECO:0000256" key="1">
    <source>
        <dbReference type="SAM" id="Phobius"/>
    </source>
</evidence>
<evidence type="ECO:0000313" key="3">
    <source>
        <dbReference type="Proteomes" id="UP000265520"/>
    </source>
</evidence>
<feature type="non-terminal residue" evidence="2">
    <location>
        <position position="54"/>
    </location>
</feature>
<evidence type="ECO:0008006" key="4">
    <source>
        <dbReference type="Google" id="ProtNLM"/>
    </source>
</evidence>
<feature type="transmembrane region" description="Helical" evidence="1">
    <location>
        <begin position="31"/>
        <end position="51"/>
    </location>
</feature>
<reference evidence="2 3" key="1">
    <citation type="journal article" date="2018" name="Front. Plant Sci.">
        <title>Red Clover (Trifolium pratense) and Zigzag Clover (T. medium) - A Picture of Genomic Similarities and Differences.</title>
        <authorList>
            <person name="Dluhosova J."/>
            <person name="Istvanek J."/>
            <person name="Nedelnik J."/>
            <person name="Repkova J."/>
        </authorList>
    </citation>
    <scope>NUCLEOTIDE SEQUENCE [LARGE SCALE GENOMIC DNA]</scope>
    <source>
        <strain evidence="3">cv. 10/8</strain>
        <tissue evidence="2">Leaf</tissue>
    </source>
</reference>
<proteinExistence type="predicted"/>
<accession>A0A392W5F6</accession>
<protein>
    <recommendedName>
        <fullName evidence="4">Transmembrane protein</fullName>
    </recommendedName>
</protein>
<keyword evidence="1" id="KW-0812">Transmembrane</keyword>
<sequence>MCGGVPDSRCGDGCGFDGGGEISPSLPVLLLFYPFSATIFCLIGDYEWWVLMIE</sequence>
<evidence type="ECO:0000313" key="2">
    <source>
        <dbReference type="EMBL" id="MCI94983.1"/>
    </source>
</evidence>
<keyword evidence="1" id="KW-1133">Transmembrane helix</keyword>